<evidence type="ECO:0000313" key="2">
    <source>
        <dbReference type="Proteomes" id="UP000193067"/>
    </source>
</evidence>
<sequence>MRLKTVSGCFGRNAFLCSSVGCCWLPLSFKIEDHDLLLYAQCTYAAAESVRFHIFCIPVLTTLLSRFLIGLSSTLRCSTSKLQLVHSRICPYLQSRVVVYSCLSATCRTLSRCASLFSRAMASFDRSSPCPLIGPISFGETVPPLLLHVQASDLPSFLP</sequence>
<evidence type="ECO:0000313" key="1">
    <source>
        <dbReference type="EMBL" id="OSD03330.1"/>
    </source>
</evidence>
<dbReference type="EMBL" id="KZ084101">
    <property type="protein sequence ID" value="OSD03330.1"/>
    <property type="molecule type" value="Genomic_DNA"/>
</dbReference>
<gene>
    <name evidence="1" type="ORF">PYCCODRAFT_262497</name>
</gene>
<reference evidence="1 2" key="1">
    <citation type="journal article" date="2015" name="Biotechnol. Biofuels">
        <title>Enhanced degradation of softwood versus hardwood by the white-rot fungus Pycnoporus coccineus.</title>
        <authorList>
            <person name="Couturier M."/>
            <person name="Navarro D."/>
            <person name="Chevret D."/>
            <person name="Henrissat B."/>
            <person name="Piumi F."/>
            <person name="Ruiz-Duenas F.J."/>
            <person name="Martinez A.T."/>
            <person name="Grigoriev I.V."/>
            <person name="Riley R."/>
            <person name="Lipzen A."/>
            <person name="Berrin J.G."/>
            <person name="Master E.R."/>
            <person name="Rosso M.N."/>
        </authorList>
    </citation>
    <scope>NUCLEOTIDE SEQUENCE [LARGE SCALE GENOMIC DNA]</scope>
    <source>
        <strain evidence="1 2">BRFM310</strain>
    </source>
</reference>
<proteinExistence type="predicted"/>
<dbReference type="AlphaFoldDB" id="A0A1Y2IQB8"/>
<accession>A0A1Y2IQB8</accession>
<dbReference type="Proteomes" id="UP000193067">
    <property type="component" value="Unassembled WGS sequence"/>
</dbReference>
<name>A0A1Y2IQB8_TRAC3</name>
<organism evidence="1 2">
    <name type="scientific">Trametes coccinea (strain BRFM310)</name>
    <name type="common">Pycnoporus coccineus</name>
    <dbReference type="NCBI Taxonomy" id="1353009"/>
    <lineage>
        <taxon>Eukaryota</taxon>
        <taxon>Fungi</taxon>
        <taxon>Dikarya</taxon>
        <taxon>Basidiomycota</taxon>
        <taxon>Agaricomycotina</taxon>
        <taxon>Agaricomycetes</taxon>
        <taxon>Polyporales</taxon>
        <taxon>Polyporaceae</taxon>
        <taxon>Trametes</taxon>
    </lineage>
</organism>
<protein>
    <submittedName>
        <fullName evidence="1">Uncharacterized protein</fullName>
    </submittedName>
</protein>
<keyword evidence="2" id="KW-1185">Reference proteome</keyword>